<dbReference type="RefSeq" id="WP_245811462.1">
    <property type="nucleotide sequence ID" value="NZ_CP041745.1"/>
</dbReference>
<evidence type="ECO:0000313" key="2">
    <source>
        <dbReference type="Proteomes" id="UP000199548"/>
    </source>
</evidence>
<dbReference type="STRING" id="420953.SAMN05192543_103647"/>
<reference evidence="1 2" key="1">
    <citation type="submission" date="2016-10" db="EMBL/GenBank/DDBJ databases">
        <authorList>
            <person name="de Groot N.N."/>
        </authorList>
    </citation>
    <scope>NUCLEOTIDE SEQUENCE [LARGE SCALE GENOMIC DNA]</scope>
    <source>
        <strain evidence="1 2">LMG 23650</strain>
    </source>
</reference>
<keyword evidence="2" id="KW-1185">Reference proteome</keyword>
<organism evidence="1 2">
    <name type="scientific">Paraburkholderia megapolitana</name>
    <dbReference type="NCBI Taxonomy" id="420953"/>
    <lineage>
        <taxon>Bacteria</taxon>
        <taxon>Pseudomonadati</taxon>
        <taxon>Pseudomonadota</taxon>
        <taxon>Betaproteobacteria</taxon>
        <taxon>Burkholderiales</taxon>
        <taxon>Burkholderiaceae</taxon>
        <taxon>Paraburkholderia</taxon>
    </lineage>
</organism>
<proteinExistence type="predicted"/>
<dbReference type="AlphaFoldDB" id="A0A1I3JCA8"/>
<dbReference type="EMBL" id="FOQU01000003">
    <property type="protein sequence ID" value="SFI57770.1"/>
    <property type="molecule type" value="Genomic_DNA"/>
</dbReference>
<name>A0A1I3JCA8_9BURK</name>
<gene>
    <name evidence="1" type="ORF">SAMN05192543_103647</name>
</gene>
<sequence length="174" mass="16778">MSTSIHPSHARSPLAVLLPALLPVLQALLGIAAASGAGIAAAQQAVNPGDIIVEREITPRSAFAQVPRDQDPVAVRATTFPANTFDPMMAQIVSDADLTTARGSSGLAPIGAMGDSIQGVTRILSGNAAGGSIPLGAGGAGLAGAGIGGTISQSVTGALAPLSAALSGGLGGLK</sequence>
<accession>A0A1I3JCA8</accession>
<evidence type="ECO:0000313" key="1">
    <source>
        <dbReference type="EMBL" id="SFI57770.1"/>
    </source>
</evidence>
<dbReference type="Proteomes" id="UP000199548">
    <property type="component" value="Unassembled WGS sequence"/>
</dbReference>
<protein>
    <submittedName>
        <fullName evidence="1">Uncharacterized protein</fullName>
    </submittedName>
</protein>